<reference evidence="1 2" key="1">
    <citation type="journal article" date="2023" name="ACS Omega">
        <title>Identification of the Neoaspergillic Acid Biosynthesis Gene Cluster by Establishing an In Vitro CRISPR-Ribonucleoprotein Genetic System in Aspergillus melleus.</title>
        <authorList>
            <person name="Yuan B."/>
            <person name="Grau M.F."/>
            <person name="Murata R.M."/>
            <person name="Torok T."/>
            <person name="Venkateswaran K."/>
            <person name="Stajich J.E."/>
            <person name="Wang C.C.C."/>
        </authorList>
    </citation>
    <scope>NUCLEOTIDE SEQUENCE [LARGE SCALE GENOMIC DNA]</scope>
    <source>
        <strain evidence="1 2">IMV 1140</strain>
    </source>
</reference>
<organism evidence="1 2">
    <name type="scientific">Aspergillus melleus</name>
    <dbReference type="NCBI Taxonomy" id="138277"/>
    <lineage>
        <taxon>Eukaryota</taxon>
        <taxon>Fungi</taxon>
        <taxon>Dikarya</taxon>
        <taxon>Ascomycota</taxon>
        <taxon>Pezizomycotina</taxon>
        <taxon>Eurotiomycetes</taxon>
        <taxon>Eurotiomycetidae</taxon>
        <taxon>Eurotiales</taxon>
        <taxon>Aspergillaceae</taxon>
        <taxon>Aspergillus</taxon>
        <taxon>Aspergillus subgen. Circumdati</taxon>
    </lineage>
</organism>
<evidence type="ECO:0000313" key="2">
    <source>
        <dbReference type="Proteomes" id="UP001177260"/>
    </source>
</evidence>
<evidence type="ECO:0000313" key="1">
    <source>
        <dbReference type="EMBL" id="KAK1144560.1"/>
    </source>
</evidence>
<accession>A0ACC3B320</accession>
<dbReference type="Proteomes" id="UP001177260">
    <property type="component" value="Unassembled WGS sequence"/>
</dbReference>
<protein>
    <submittedName>
        <fullName evidence="1">Uncharacterized protein</fullName>
    </submittedName>
</protein>
<keyword evidence="2" id="KW-1185">Reference proteome</keyword>
<name>A0ACC3B320_9EURO</name>
<proteinExistence type="predicted"/>
<sequence length="506" mass="57005">MGTSMRSSMDLPYPHYALIYLDGAGKLKVSESSSIREQNGTVFTPEVRERFLEALGTRIGYHKPMLRRVPGIGLSAYGYGRPEEFTRQKKRRRSSYQSAALEYSDPVEELPPYSATNMIGLEIGDEKKVLEYYENALKHFQQINCRLIAKAFIKFIEPRKQVKHPYNGGRPRGAGQKGDPEKTKPGWWPASVNHKEPDHLRKDQRVALLVHILRKLDKTGITPEKLQEVAHDARRQLKPPEKIEIFDEIFRVRRMEQRFERGEVDATTVVYVLNRDSSAKGEKDADAASEPDPKMEDTEEEDETDDEFLTPSSAEQASGSFTSTVEMGLVGQASNRSQLFQLSEPIGLGEQPRHDRSFYSASSEYANDYSSPSMIKPPQSALVSPSEPTQTFDYLGPASFSSSTAGDQMMSQRPAAMPMQHSVSQFDSWAPSFRQNMFEPLEYGTADQTVAQSHLPYQMMAHPQDITHGHSLPSLRCDKPMDPLSFRSSAYRTGSVGHSHMGLSRE</sequence>
<dbReference type="EMBL" id="JAOPJF010000030">
    <property type="protein sequence ID" value="KAK1144560.1"/>
    <property type="molecule type" value="Genomic_DNA"/>
</dbReference>
<gene>
    <name evidence="1" type="ORF">N8T08_005433</name>
</gene>
<comment type="caution">
    <text evidence="1">The sequence shown here is derived from an EMBL/GenBank/DDBJ whole genome shotgun (WGS) entry which is preliminary data.</text>
</comment>